<dbReference type="InterPro" id="IPR036116">
    <property type="entry name" value="FN3_sf"/>
</dbReference>
<dbReference type="EMBL" id="DRND01000336">
    <property type="protein sequence ID" value="HFC47070.1"/>
    <property type="molecule type" value="Genomic_DNA"/>
</dbReference>
<proteinExistence type="predicted"/>
<protein>
    <submittedName>
        <fullName evidence="3">Fibronectin type III domain-containing protein</fullName>
    </submittedName>
</protein>
<dbReference type="SUPFAM" id="SSF81296">
    <property type="entry name" value="E set domains"/>
    <property type="match status" value="1"/>
</dbReference>
<accession>A0A7V2SZ67</accession>
<dbReference type="Pfam" id="PF00041">
    <property type="entry name" value="fn3"/>
    <property type="match status" value="1"/>
</dbReference>
<evidence type="ECO:0000256" key="1">
    <source>
        <dbReference type="SAM" id="MobiDB-lite"/>
    </source>
</evidence>
<feature type="domain" description="Fibronectin type-III" evidence="2">
    <location>
        <begin position="342"/>
        <end position="445"/>
    </location>
</feature>
<dbReference type="CDD" id="cd00063">
    <property type="entry name" value="FN3"/>
    <property type="match status" value="2"/>
</dbReference>
<dbReference type="Gene3D" id="2.60.40.10">
    <property type="entry name" value="Immunoglobulins"/>
    <property type="match status" value="3"/>
</dbReference>
<dbReference type="InterPro" id="IPR014756">
    <property type="entry name" value="Ig_E-set"/>
</dbReference>
<dbReference type="Proteomes" id="UP000885797">
    <property type="component" value="Unassembled WGS sequence"/>
</dbReference>
<feature type="region of interest" description="Disordered" evidence="1">
    <location>
        <begin position="60"/>
        <end position="82"/>
    </location>
</feature>
<gene>
    <name evidence="3" type="ORF">ENJ63_04230</name>
</gene>
<dbReference type="SMART" id="SM00060">
    <property type="entry name" value="FN3"/>
    <property type="match status" value="2"/>
</dbReference>
<sequence length="611" mass="64794">VWDYYYSNLHARNNRFFANFSKGVDVSYGSSANITSSEFFSNLGNGLYWDGGGSVVAEDNWWGDPTGPSGAGPGTGDEVSSGVDFEPFRTSGTDYGYFDAGPNTNQGTLNAPSVIQGTSSTEWGTEPQKSILFDLDKVVLEYTGLNTTKQYDLFIIYFNADDTASIGGNIQDLTDGSGALIHGPYKLPSSNPILMHYQLPLSSTSSGTLRLNFNKLNGYRAVVSSVLLMERSTYGDTTSPTTTITSPVDGVYLNGTQAKVTGTAQDTGGTGVVSVEVGVDDGTNISWYPVTALHSDGTWEFFWTLPQDGNYTLYSRSRDIAGNLGTPLKGPMVYVKNTPPAPPESLSAHDGIGDSGGSIEVTWSPSPDESQGLIASYVVERSESGGTDDFSTIGTVSPGTTSFTDNSTTDGTDYYYRVVAVDLAGNRGESSIYGPVISIDNTIPDSTPPEDVTGLTATPGNELIILSWTPSVDSARDLVDQILETSTDGSTWSGAISLGKDTSFYTVTGLTNGNQYWFRIRVKDSSNNLSSGQIVGPVTPSATSVITVSGHITKDTIWAGGVYYVNGYVVVDSGVTLTINPGVIVKFGSGGHLDIYGRLDAQGTTTEPIVF</sequence>
<comment type="caution">
    <text evidence="3">The sequence shown here is derived from an EMBL/GenBank/DDBJ whole genome shotgun (WGS) entry which is preliminary data.</text>
</comment>
<feature type="domain" description="Fibronectin type-III" evidence="2">
    <location>
        <begin position="448"/>
        <end position="550"/>
    </location>
</feature>
<reference evidence="3" key="1">
    <citation type="journal article" date="2020" name="mSystems">
        <title>Genome- and Community-Level Interaction Insights into Carbon Utilization and Element Cycling Functions of Hydrothermarchaeota in Hydrothermal Sediment.</title>
        <authorList>
            <person name="Zhou Z."/>
            <person name="Liu Y."/>
            <person name="Xu W."/>
            <person name="Pan J."/>
            <person name="Luo Z.H."/>
            <person name="Li M."/>
        </authorList>
    </citation>
    <scope>NUCLEOTIDE SEQUENCE [LARGE SCALE GENOMIC DNA]</scope>
    <source>
        <strain evidence="3">HyVt-503</strain>
    </source>
</reference>
<organism evidence="3">
    <name type="scientific">Dissulfuribacter thermophilus</name>
    <dbReference type="NCBI Taxonomy" id="1156395"/>
    <lineage>
        <taxon>Bacteria</taxon>
        <taxon>Pseudomonadati</taxon>
        <taxon>Thermodesulfobacteriota</taxon>
        <taxon>Dissulfuribacteria</taxon>
        <taxon>Dissulfuribacterales</taxon>
        <taxon>Dissulfuribacteraceae</taxon>
        <taxon>Dissulfuribacter</taxon>
    </lineage>
</organism>
<dbReference type="InterPro" id="IPR003961">
    <property type="entry name" value="FN3_dom"/>
</dbReference>
<evidence type="ECO:0000313" key="3">
    <source>
        <dbReference type="EMBL" id="HFC47070.1"/>
    </source>
</evidence>
<name>A0A7V2SZ67_9BACT</name>
<dbReference type="PROSITE" id="PS50853">
    <property type="entry name" value="FN3"/>
    <property type="match status" value="2"/>
</dbReference>
<feature type="non-terminal residue" evidence="3">
    <location>
        <position position="611"/>
    </location>
</feature>
<dbReference type="InterPro" id="IPR013783">
    <property type="entry name" value="Ig-like_fold"/>
</dbReference>
<dbReference type="AlphaFoldDB" id="A0A7V2SZ67"/>
<evidence type="ECO:0000259" key="2">
    <source>
        <dbReference type="PROSITE" id="PS50853"/>
    </source>
</evidence>
<feature type="non-terminal residue" evidence="3">
    <location>
        <position position="1"/>
    </location>
</feature>
<dbReference type="SUPFAM" id="SSF49265">
    <property type="entry name" value="Fibronectin type III"/>
    <property type="match status" value="2"/>
</dbReference>